<reference evidence="2 3" key="1">
    <citation type="submission" date="2018-04" db="EMBL/GenBank/DDBJ databases">
        <title>Polynucleobacter sp. UH21B genome.</title>
        <authorList>
            <person name="Hahn M.W."/>
        </authorList>
    </citation>
    <scope>NUCLEOTIDE SEQUENCE [LARGE SCALE GENOMIC DNA]</scope>
    <source>
        <strain evidence="2 3">MWH-UH21B</strain>
    </source>
</reference>
<name>A0A6M9PWJ4_9BURK</name>
<keyword evidence="3" id="KW-1185">Reference proteome</keyword>
<proteinExistence type="predicted"/>
<dbReference type="AlphaFoldDB" id="A0A6M9PWJ4"/>
<accession>A0A6M9PWJ4</accession>
<gene>
    <name evidence="2" type="ORF">DCO17_02800</name>
</gene>
<evidence type="ECO:0000313" key="3">
    <source>
        <dbReference type="Proteomes" id="UP000503312"/>
    </source>
</evidence>
<dbReference type="EMBL" id="CP028942">
    <property type="protein sequence ID" value="QKM64252.1"/>
    <property type="molecule type" value="Genomic_DNA"/>
</dbReference>
<dbReference type="Proteomes" id="UP000503312">
    <property type="component" value="Chromosome"/>
</dbReference>
<dbReference type="KEGG" id="ptrp:DCO17_02800"/>
<organism evidence="2 3">
    <name type="scientific">Polynucleobacter tropicus</name>
    <dbReference type="NCBI Taxonomy" id="1743174"/>
    <lineage>
        <taxon>Bacteria</taxon>
        <taxon>Pseudomonadati</taxon>
        <taxon>Pseudomonadota</taxon>
        <taxon>Betaproteobacteria</taxon>
        <taxon>Burkholderiales</taxon>
        <taxon>Burkholderiaceae</taxon>
        <taxon>Polynucleobacter</taxon>
    </lineage>
</organism>
<sequence>MLLRRKTFPLLLCLFLIAFKVAASSIFVQAAIERAELAGDYSSIVAMQMNPETSDTSDDNGKVHTMNLMSHVTANISNSEIAICQPQVRSIQYFVADKVLLTQNFPDAEFKPPKINT</sequence>
<feature type="signal peptide" evidence="1">
    <location>
        <begin position="1"/>
        <end position="30"/>
    </location>
</feature>
<protein>
    <submittedName>
        <fullName evidence="2">Uncharacterized protein</fullName>
    </submittedName>
</protein>
<feature type="chain" id="PRO_5026852184" evidence="1">
    <location>
        <begin position="31"/>
        <end position="117"/>
    </location>
</feature>
<dbReference type="RefSeq" id="WP_173955294.1">
    <property type="nucleotide sequence ID" value="NZ_CP028942.1"/>
</dbReference>
<evidence type="ECO:0000256" key="1">
    <source>
        <dbReference type="SAM" id="SignalP"/>
    </source>
</evidence>
<evidence type="ECO:0000313" key="2">
    <source>
        <dbReference type="EMBL" id="QKM64252.1"/>
    </source>
</evidence>
<keyword evidence="1" id="KW-0732">Signal</keyword>